<dbReference type="Proteomes" id="UP001164020">
    <property type="component" value="Chromosome"/>
</dbReference>
<evidence type="ECO:0000256" key="2">
    <source>
        <dbReference type="ARBA" id="ARBA00022475"/>
    </source>
</evidence>
<feature type="transmembrane region" description="Helical" evidence="6">
    <location>
        <begin position="235"/>
        <end position="257"/>
    </location>
</feature>
<keyword evidence="9" id="KW-1185">Reference proteome</keyword>
<evidence type="ECO:0000256" key="5">
    <source>
        <dbReference type="ARBA" id="ARBA00023136"/>
    </source>
</evidence>
<dbReference type="PANTHER" id="PTHR43124:SF3">
    <property type="entry name" value="CHLORAMPHENICOL EFFLUX PUMP RV0191"/>
    <property type="match status" value="1"/>
</dbReference>
<name>A0ABY7C1T8_9HYPH</name>
<accession>A0ABY7C1T8</accession>
<organism evidence="8 9">
    <name type="scientific">Jiella pelagia</name>
    <dbReference type="NCBI Taxonomy" id="2986949"/>
    <lineage>
        <taxon>Bacteria</taxon>
        <taxon>Pseudomonadati</taxon>
        <taxon>Pseudomonadota</taxon>
        <taxon>Alphaproteobacteria</taxon>
        <taxon>Hyphomicrobiales</taxon>
        <taxon>Aurantimonadaceae</taxon>
        <taxon>Jiella</taxon>
    </lineage>
</organism>
<dbReference type="InterPro" id="IPR050189">
    <property type="entry name" value="MFS_Efflux_Transporters"/>
</dbReference>
<feature type="transmembrane region" description="Helical" evidence="6">
    <location>
        <begin position="353"/>
        <end position="374"/>
    </location>
</feature>
<dbReference type="Pfam" id="PF07690">
    <property type="entry name" value="MFS_1"/>
    <property type="match status" value="1"/>
</dbReference>
<keyword evidence="2" id="KW-1003">Cell membrane</keyword>
<reference evidence="8" key="1">
    <citation type="submission" date="2022-12" db="EMBL/GenBank/DDBJ databases">
        <title>Jiella pelagia sp. nov., isolated from phosphonate enriched culture of Northwest Pacific surface seawater.</title>
        <authorList>
            <person name="Shin D.Y."/>
            <person name="Hwang C.Y."/>
        </authorList>
    </citation>
    <scope>NUCLEOTIDE SEQUENCE</scope>
    <source>
        <strain evidence="8">HL-NP1</strain>
    </source>
</reference>
<evidence type="ECO:0000259" key="7">
    <source>
        <dbReference type="PROSITE" id="PS50850"/>
    </source>
</evidence>
<dbReference type="PROSITE" id="PS50850">
    <property type="entry name" value="MFS"/>
    <property type="match status" value="1"/>
</dbReference>
<feature type="transmembrane region" description="Helical" evidence="6">
    <location>
        <begin position="155"/>
        <end position="175"/>
    </location>
</feature>
<dbReference type="InterPro" id="IPR011701">
    <property type="entry name" value="MFS"/>
</dbReference>
<proteinExistence type="predicted"/>
<sequence length="382" mass="39790">MTGFIATAITFGPGRMAYGMFLPQLREEFGFGTSTVGAIAGAAFAAFFVALFLTGWLTPRFGPRLPVLIGGCLATAGFALTAYAPGLVTMSIGVALASASAGFAWTPFNSMAEQAVEGHHQKRVLSIVSTGTTFGIIAAGLLALGMALWGQSWRIAWWAFAAIALGVVAAPRLLLSRRDGFERGGRLDIRNIFARLRCREAVPLYGLALSFGATNGTYLSYWIDHISQSGGLTGVPAELIGPVLFVAFGLAGCLGLLTGDVVERIGLKALLFALFAGSAASLLLLAFMPGSWAGTIVSAALQGICLMALSAIYSFWSERLFPDISSASFTAVLLLYALGNVAAPPLAGLLSGGLGLGMTLALFGGLSLASLLLVRRVRDIHE</sequence>
<evidence type="ECO:0000256" key="3">
    <source>
        <dbReference type="ARBA" id="ARBA00022692"/>
    </source>
</evidence>
<keyword evidence="4 6" id="KW-1133">Transmembrane helix</keyword>
<feature type="transmembrane region" description="Helical" evidence="6">
    <location>
        <begin position="269"/>
        <end position="288"/>
    </location>
</feature>
<protein>
    <submittedName>
        <fullName evidence="8">MFS transporter</fullName>
    </submittedName>
</protein>
<evidence type="ECO:0000256" key="6">
    <source>
        <dbReference type="SAM" id="Phobius"/>
    </source>
</evidence>
<feature type="transmembrane region" description="Helical" evidence="6">
    <location>
        <begin position="90"/>
        <end position="112"/>
    </location>
</feature>
<feature type="transmembrane region" description="Helical" evidence="6">
    <location>
        <begin position="29"/>
        <end position="53"/>
    </location>
</feature>
<evidence type="ECO:0000256" key="4">
    <source>
        <dbReference type="ARBA" id="ARBA00022989"/>
    </source>
</evidence>
<dbReference type="Gene3D" id="1.20.1250.20">
    <property type="entry name" value="MFS general substrate transporter like domains"/>
    <property type="match status" value="2"/>
</dbReference>
<keyword evidence="5 6" id="KW-0472">Membrane</keyword>
<feature type="transmembrane region" description="Helical" evidence="6">
    <location>
        <begin position="294"/>
        <end position="316"/>
    </location>
</feature>
<dbReference type="InterPro" id="IPR020846">
    <property type="entry name" value="MFS_dom"/>
</dbReference>
<evidence type="ECO:0000313" key="9">
    <source>
        <dbReference type="Proteomes" id="UP001164020"/>
    </source>
</evidence>
<feature type="transmembrane region" description="Helical" evidence="6">
    <location>
        <begin position="202"/>
        <end position="223"/>
    </location>
</feature>
<comment type="subcellular location">
    <subcellularLocation>
        <location evidence="1">Cell membrane</location>
        <topology evidence="1">Multi-pass membrane protein</topology>
    </subcellularLocation>
</comment>
<feature type="domain" description="Major facilitator superfamily (MFS) profile" evidence="7">
    <location>
        <begin position="1"/>
        <end position="382"/>
    </location>
</feature>
<dbReference type="InterPro" id="IPR036259">
    <property type="entry name" value="MFS_trans_sf"/>
</dbReference>
<gene>
    <name evidence="8" type="ORF">OH818_05780</name>
</gene>
<feature type="transmembrane region" description="Helical" evidence="6">
    <location>
        <begin position="124"/>
        <end position="149"/>
    </location>
</feature>
<dbReference type="SUPFAM" id="SSF103473">
    <property type="entry name" value="MFS general substrate transporter"/>
    <property type="match status" value="1"/>
</dbReference>
<keyword evidence="3 6" id="KW-0812">Transmembrane</keyword>
<feature type="transmembrane region" description="Helical" evidence="6">
    <location>
        <begin position="65"/>
        <end position="84"/>
    </location>
</feature>
<dbReference type="PANTHER" id="PTHR43124">
    <property type="entry name" value="PURINE EFFLUX PUMP PBUE"/>
    <property type="match status" value="1"/>
</dbReference>
<dbReference type="EMBL" id="CP114029">
    <property type="protein sequence ID" value="WAP69716.1"/>
    <property type="molecule type" value="Genomic_DNA"/>
</dbReference>
<dbReference type="CDD" id="cd06174">
    <property type="entry name" value="MFS"/>
    <property type="match status" value="1"/>
</dbReference>
<evidence type="ECO:0000256" key="1">
    <source>
        <dbReference type="ARBA" id="ARBA00004651"/>
    </source>
</evidence>
<feature type="transmembrane region" description="Helical" evidence="6">
    <location>
        <begin position="328"/>
        <end position="347"/>
    </location>
</feature>
<evidence type="ECO:0000313" key="8">
    <source>
        <dbReference type="EMBL" id="WAP69716.1"/>
    </source>
</evidence>
<dbReference type="RefSeq" id="WP_268882149.1">
    <property type="nucleotide sequence ID" value="NZ_CP114029.1"/>
</dbReference>